<name>A0A382ZB70_9ZZZZ</name>
<organism evidence="1">
    <name type="scientific">marine metagenome</name>
    <dbReference type="NCBI Taxonomy" id="408172"/>
    <lineage>
        <taxon>unclassified sequences</taxon>
        <taxon>metagenomes</taxon>
        <taxon>ecological metagenomes</taxon>
    </lineage>
</organism>
<protein>
    <submittedName>
        <fullName evidence="1">Uncharacterized protein</fullName>
    </submittedName>
</protein>
<evidence type="ECO:0000313" key="1">
    <source>
        <dbReference type="EMBL" id="SVD92766.1"/>
    </source>
</evidence>
<accession>A0A382ZB70</accession>
<dbReference type="EMBL" id="UINC01182510">
    <property type="protein sequence ID" value="SVD92766.1"/>
    <property type="molecule type" value="Genomic_DNA"/>
</dbReference>
<sequence>MYNIISNTRTILLGPSHTRLVEKDKSYWKIKFRELRDKYDYLDKCICSCNIVVWIKQKLN</sequence>
<reference evidence="1" key="1">
    <citation type="submission" date="2018-05" db="EMBL/GenBank/DDBJ databases">
        <authorList>
            <person name="Lanie J.A."/>
            <person name="Ng W.-L."/>
            <person name="Kazmierczak K.M."/>
            <person name="Andrzejewski T.M."/>
            <person name="Davidsen T.M."/>
            <person name="Wayne K.J."/>
            <person name="Tettelin H."/>
            <person name="Glass J.I."/>
            <person name="Rusch D."/>
            <person name="Podicherti R."/>
            <person name="Tsui H.-C.T."/>
            <person name="Winkler M.E."/>
        </authorList>
    </citation>
    <scope>NUCLEOTIDE SEQUENCE</scope>
</reference>
<proteinExistence type="predicted"/>
<dbReference type="AlphaFoldDB" id="A0A382ZB70"/>
<gene>
    <name evidence="1" type="ORF">METZ01_LOCUS445620</name>
</gene>